<feature type="region of interest" description="Disordered" evidence="1">
    <location>
        <begin position="1"/>
        <end position="41"/>
    </location>
</feature>
<gene>
    <name evidence="2" type="ORF">ABZ508_08715</name>
</gene>
<sequence>MHNAKDAATDEAEGVVGRERRAEGAVEAPAASPGAVAPSVR</sequence>
<proteinExistence type="predicted"/>
<protein>
    <submittedName>
        <fullName evidence="2">Uncharacterized protein</fullName>
    </submittedName>
</protein>
<reference evidence="2 3" key="1">
    <citation type="submission" date="2024-06" db="EMBL/GenBank/DDBJ databases">
        <title>The Natural Products Discovery Center: Release of the First 8490 Sequenced Strains for Exploring Actinobacteria Biosynthetic Diversity.</title>
        <authorList>
            <person name="Kalkreuter E."/>
            <person name="Kautsar S.A."/>
            <person name="Yang D."/>
            <person name="Bader C.D."/>
            <person name="Teijaro C.N."/>
            <person name="Fluegel L."/>
            <person name="Davis C.M."/>
            <person name="Simpson J.R."/>
            <person name="Lauterbach L."/>
            <person name="Steele A.D."/>
            <person name="Gui C."/>
            <person name="Meng S."/>
            <person name="Li G."/>
            <person name="Viehrig K."/>
            <person name="Ye F."/>
            <person name="Su P."/>
            <person name="Kiefer A.F."/>
            <person name="Nichols A."/>
            <person name="Cepeda A.J."/>
            <person name="Yan W."/>
            <person name="Fan B."/>
            <person name="Jiang Y."/>
            <person name="Adhikari A."/>
            <person name="Zheng C.-J."/>
            <person name="Schuster L."/>
            <person name="Cowan T.M."/>
            <person name="Smanski M.J."/>
            <person name="Chevrette M.G."/>
            <person name="De Carvalho L.P.S."/>
            <person name="Shen B."/>
        </authorList>
    </citation>
    <scope>NUCLEOTIDE SEQUENCE [LARGE SCALE GENOMIC DNA]</scope>
    <source>
        <strain evidence="2 3">NPDC006337</strain>
    </source>
</reference>
<dbReference type="Proteomes" id="UP001550378">
    <property type="component" value="Unassembled WGS sequence"/>
</dbReference>
<keyword evidence="3" id="KW-1185">Reference proteome</keyword>
<evidence type="ECO:0000313" key="2">
    <source>
        <dbReference type="EMBL" id="MEU0707446.1"/>
    </source>
</evidence>
<evidence type="ECO:0000256" key="1">
    <source>
        <dbReference type="SAM" id="MobiDB-lite"/>
    </source>
</evidence>
<feature type="compositionally biased region" description="Low complexity" evidence="1">
    <location>
        <begin position="25"/>
        <end position="41"/>
    </location>
</feature>
<dbReference type="EMBL" id="JBEXZR010000005">
    <property type="protein sequence ID" value="MEU0707446.1"/>
    <property type="molecule type" value="Genomic_DNA"/>
</dbReference>
<evidence type="ECO:0000313" key="3">
    <source>
        <dbReference type="Proteomes" id="UP001550378"/>
    </source>
</evidence>
<dbReference type="RefSeq" id="WP_359656909.1">
    <property type="nucleotide sequence ID" value="NZ_JBEXZP010000155.1"/>
</dbReference>
<accession>A0ABV2W3Z4</accession>
<name>A0ABV2W3Z4_9ACTN</name>
<organism evidence="2 3">
    <name type="scientific">Streptomyces lavendulocolor</name>
    <dbReference type="NCBI Taxonomy" id="67316"/>
    <lineage>
        <taxon>Bacteria</taxon>
        <taxon>Bacillati</taxon>
        <taxon>Actinomycetota</taxon>
        <taxon>Actinomycetes</taxon>
        <taxon>Kitasatosporales</taxon>
        <taxon>Streptomycetaceae</taxon>
        <taxon>Streptomyces</taxon>
    </lineage>
</organism>
<comment type="caution">
    <text evidence="2">The sequence shown here is derived from an EMBL/GenBank/DDBJ whole genome shotgun (WGS) entry which is preliminary data.</text>
</comment>